<name>A0ABQ9YBV1_9EUKA</name>
<comment type="caution">
    <text evidence="1">The sequence shown here is derived from an EMBL/GenBank/DDBJ whole genome shotgun (WGS) entry which is preliminary data.</text>
</comment>
<protein>
    <submittedName>
        <fullName evidence="1">Uncharacterized protein</fullName>
    </submittedName>
</protein>
<evidence type="ECO:0000313" key="1">
    <source>
        <dbReference type="EMBL" id="KAK2961200.1"/>
    </source>
</evidence>
<proteinExistence type="predicted"/>
<dbReference type="EMBL" id="JARBJD010000018">
    <property type="protein sequence ID" value="KAK2961200.1"/>
    <property type="molecule type" value="Genomic_DNA"/>
</dbReference>
<organism evidence="1 2">
    <name type="scientific">Blattamonas nauphoetae</name>
    <dbReference type="NCBI Taxonomy" id="2049346"/>
    <lineage>
        <taxon>Eukaryota</taxon>
        <taxon>Metamonada</taxon>
        <taxon>Preaxostyla</taxon>
        <taxon>Oxymonadida</taxon>
        <taxon>Blattamonas</taxon>
    </lineage>
</organism>
<dbReference type="Proteomes" id="UP001281761">
    <property type="component" value="Unassembled WGS sequence"/>
</dbReference>
<accession>A0ABQ9YBV1</accession>
<keyword evidence="2" id="KW-1185">Reference proteome</keyword>
<reference evidence="1 2" key="1">
    <citation type="journal article" date="2022" name="bioRxiv">
        <title>Genomics of Preaxostyla Flagellates Illuminates Evolutionary Transitions and the Path Towards Mitochondrial Loss.</title>
        <authorList>
            <person name="Novak L.V.F."/>
            <person name="Treitli S.C."/>
            <person name="Pyrih J."/>
            <person name="Halakuc P."/>
            <person name="Pipaliya S.V."/>
            <person name="Vacek V."/>
            <person name="Brzon O."/>
            <person name="Soukal P."/>
            <person name="Eme L."/>
            <person name="Dacks J.B."/>
            <person name="Karnkowska A."/>
            <person name="Elias M."/>
            <person name="Hampl V."/>
        </authorList>
    </citation>
    <scope>NUCLEOTIDE SEQUENCE [LARGE SCALE GENOMIC DNA]</scope>
    <source>
        <strain evidence="1">NAU3</strain>
        <tissue evidence="1">Gut</tissue>
    </source>
</reference>
<gene>
    <name evidence="1" type="ORF">BLNAU_3968</name>
</gene>
<evidence type="ECO:0000313" key="2">
    <source>
        <dbReference type="Proteomes" id="UP001281761"/>
    </source>
</evidence>
<sequence>MIDSLKLLRRECEGFVSDGWGFFVDVTFNITEPHQSSFQTIVLDDSSFPDLILNSLKLNDKATRTNSLVTISNILIDYPSMRKQFMTADLVVRMFETVDFVSLPLSESKTLFVLTKFITWMFTPIGDDREAWFQQYPLIRVSVFEPAKQFITFIFHNSDKLILKEEDKTRLENCICWIHFNVNNMELRSDEIEADFVSELVKWEVRTMIEMENEEYFKRVFRSMLNRTSEWNQNNRERQKRREVVLREEGWDDAFELRVVGIEVGSNQKVQGLARRFRVRMTFNADEL</sequence>